<feature type="transmembrane region" description="Helical" evidence="10">
    <location>
        <begin position="243"/>
        <end position="262"/>
    </location>
</feature>
<dbReference type="PANTHER" id="PTHR21137">
    <property type="entry name" value="ODORANT RECEPTOR"/>
    <property type="match status" value="1"/>
</dbReference>
<dbReference type="PANTHER" id="PTHR21137:SF35">
    <property type="entry name" value="ODORANT RECEPTOR 19A-RELATED"/>
    <property type="match status" value="1"/>
</dbReference>
<evidence type="ECO:0000256" key="5">
    <source>
        <dbReference type="ARBA" id="ARBA00022725"/>
    </source>
</evidence>
<feature type="transmembrane region" description="Helical" evidence="10">
    <location>
        <begin position="38"/>
        <end position="58"/>
    </location>
</feature>
<accession>A0A653CSG4</accession>
<evidence type="ECO:0000256" key="9">
    <source>
        <dbReference type="ARBA" id="ARBA00023224"/>
    </source>
</evidence>
<dbReference type="Proteomes" id="UP000410492">
    <property type="component" value="Unassembled WGS sequence"/>
</dbReference>
<proteinExistence type="inferred from homology"/>
<keyword evidence="9 10" id="KW-0807">Transducer</keyword>
<keyword evidence="12" id="KW-1185">Reference proteome</keyword>
<dbReference type="EMBL" id="CAACVG010008694">
    <property type="protein sequence ID" value="VEN50756.1"/>
    <property type="molecule type" value="Genomic_DNA"/>
</dbReference>
<evidence type="ECO:0000256" key="7">
    <source>
        <dbReference type="ARBA" id="ARBA00023136"/>
    </source>
</evidence>
<keyword evidence="3 10" id="KW-0716">Sensory transduction</keyword>
<evidence type="ECO:0000313" key="12">
    <source>
        <dbReference type="Proteomes" id="UP000410492"/>
    </source>
</evidence>
<evidence type="ECO:0000256" key="1">
    <source>
        <dbReference type="ARBA" id="ARBA00004651"/>
    </source>
</evidence>
<keyword evidence="4 10" id="KW-0812">Transmembrane</keyword>
<gene>
    <name evidence="11" type="ORF">CALMAC_LOCUS11399</name>
</gene>
<dbReference type="InterPro" id="IPR004117">
    <property type="entry name" value="7tm6_olfct_rcpt"/>
</dbReference>
<evidence type="ECO:0000256" key="10">
    <source>
        <dbReference type="RuleBase" id="RU351113"/>
    </source>
</evidence>
<dbReference type="GO" id="GO:0007165">
    <property type="term" value="P:signal transduction"/>
    <property type="evidence" value="ECO:0007669"/>
    <property type="project" value="UniProtKB-KW"/>
</dbReference>
<feature type="transmembrane region" description="Helical" evidence="10">
    <location>
        <begin position="268"/>
        <end position="291"/>
    </location>
</feature>
<comment type="subcellular location">
    <subcellularLocation>
        <location evidence="1 10">Cell membrane</location>
        <topology evidence="1 10">Multi-pass membrane protein</topology>
    </subcellularLocation>
</comment>
<dbReference type="Pfam" id="PF02949">
    <property type="entry name" value="7tm_6"/>
    <property type="match status" value="1"/>
</dbReference>
<dbReference type="GO" id="GO:0005549">
    <property type="term" value="F:odorant binding"/>
    <property type="evidence" value="ECO:0007669"/>
    <property type="project" value="InterPro"/>
</dbReference>
<reference evidence="11 12" key="1">
    <citation type="submission" date="2019-01" db="EMBL/GenBank/DDBJ databases">
        <authorList>
            <person name="Sayadi A."/>
        </authorList>
    </citation>
    <scope>NUCLEOTIDE SEQUENCE [LARGE SCALE GENOMIC DNA]</scope>
</reference>
<evidence type="ECO:0000256" key="8">
    <source>
        <dbReference type="ARBA" id="ARBA00023170"/>
    </source>
</evidence>
<dbReference type="AlphaFoldDB" id="A0A653CSG4"/>
<evidence type="ECO:0000256" key="3">
    <source>
        <dbReference type="ARBA" id="ARBA00022606"/>
    </source>
</evidence>
<keyword evidence="2" id="KW-1003">Cell membrane</keyword>
<sequence length="367" mass="42394">MKLDLVSLLEPDIIALKLVGFWKSSDDVSSFNRFYYKIYRGVVVASIMVYIVCGYMYLYDKRETLTLADVNSVMFIHTANVTNPMMVVSIFLNIKRLHAMIRQLESAAFQPKSQKEFLYVYKWKRSSYFIKKLFYGSNIVLVILSPILAMLQGKTAPQVTYIPPWIYWRVYFWFQSILTVYSATMASIYVSVLTTLLIEAIIQVACLKERLHCIEDKQYLVESIKRHLQIILFIERLQHICKIGLSIVFISGVINMCTTLSLALEVTFIELLFMIPFLGEIILIIYVHCFYGSILASESEEIAYSVFSSNWVNTGASYKRTIAIFMIFSKKRLTIRLAGGMLTMTLPLFVQIIRTAYAYFNVLQSID</sequence>
<keyword evidence="7 10" id="KW-0472">Membrane</keyword>
<feature type="transmembrane region" description="Helical" evidence="10">
    <location>
        <begin position="70"/>
        <end position="94"/>
    </location>
</feature>
<protein>
    <recommendedName>
        <fullName evidence="10">Odorant receptor</fullName>
    </recommendedName>
</protein>
<evidence type="ECO:0000256" key="6">
    <source>
        <dbReference type="ARBA" id="ARBA00022989"/>
    </source>
</evidence>
<evidence type="ECO:0000256" key="2">
    <source>
        <dbReference type="ARBA" id="ARBA00022475"/>
    </source>
</evidence>
<keyword evidence="6 10" id="KW-1133">Transmembrane helix</keyword>
<evidence type="ECO:0000256" key="4">
    <source>
        <dbReference type="ARBA" id="ARBA00022692"/>
    </source>
</evidence>
<organism evidence="11 12">
    <name type="scientific">Callosobruchus maculatus</name>
    <name type="common">Southern cowpea weevil</name>
    <name type="synonym">Pulse bruchid</name>
    <dbReference type="NCBI Taxonomy" id="64391"/>
    <lineage>
        <taxon>Eukaryota</taxon>
        <taxon>Metazoa</taxon>
        <taxon>Ecdysozoa</taxon>
        <taxon>Arthropoda</taxon>
        <taxon>Hexapoda</taxon>
        <taxon>Insecta</taxon>
        <taxon>Pterygota</taxon>
        <taxon>Neoptera</taxon>
        <taxon>Endopterygota</taxon>
        <taxon>Coleoptera</taxon>
        <taxon>Polyphaga</taxon>
        <taxon>Cucujiformia</taxon>
        <taxon>Chrysomeloidea</taxon>
        <taxon>Chrysomelidae</taxon>
        <taxon>Bruchinae</taxon>
        <taxon>Bruchini</taxon>
        <taxon>Callosobruchus</taxon>
    </lineage>
</organism>
<dbReference type="GO" id="GO:0004984">
    <property type="term" value="F:olfactory receptor activity"/>
    <property type="evidence" value="ECO:0007669"/>
    <property type="project" value="InterPro"/>
</dbReference>
<comment type="similarity">
    <text evidence="10">Belongs to the insect chemoreceptor superfamily. Heteromeric odorant receptor channel (TC 1.A.69) family.</text>
</comment>
<feature type="transmembrane region" description="Helical" evidence="10">
    <location>
        <begin position="171"/>
        <end position="198"/>
    </location>
</feature>
<dbReference type="GO" id="GO:0005886">
    <property type="term" value="C:plasma membrane"/>
    <property type="evidence" value="ECO:0007669"/>
    <property type="project" value="UniProtKB-SubCell"/>
</dbReference>
<name>A0A653CSG4_CALMS</name>
<evidence type="ECO:0000313" key="11">
    <source>
        <dbReference type="EMBL" id="VEN50756.1"/>
    </source>
</evidence>
<keyword evidence="8 10" id="KW-0675">Receptor</keyword>
<keyword evidence="5 10" id="KW-0552">Olfaction</keyword>
<feature type="transmembrane region" description="Helical" evidence="10">
    <location>
        <begin position="133"/>
        <end position="151"/>
    </location>
</feature>
<feature type="transmembrane region" description="Helical" evidence="10">
    <location>
        <begin position="333"/>
        <end position="353"/>
    </location>
</feature>
<dbReference type="OrthoDB" id="6734366at2759"/>